<dbReference type="FunFam" id="2.60.200.30:FF:000009">
    <property type="entry name" value="Poly(P)/ATP NAD kinase"/>
    <property type="match status" value="1"/>
</dbReference>
<dbReference type="Pfam" id="PF20143">
    <property type="entry name" value="NAD_kinase_C"/>
    <property type="match status" value="1"/>
</dbReference>
<dbReference type="Proteomes" id="UP000005666">
    <property type="component" value="Chromosome 6"/>
</dbReference>
<sequence length="564" mass="64102">MKRPYQVDGVDRNKKNKKDVSKMKVHWKLYGSKDDLSEEFNSFSSTSSKDTDELKRDMESVSDDGKGKSRLTLSKDKNPYENSNDVDDDVALKQKNFGDDYEGCIVINKKIEEHNSTAKETAKNSLSTSKSMPDVSKMKAAIKPHFKYASHAYGLRMMSKKIFNTKVELDVENIMIVIKNNDVSLIYLLRELIEWLLAKYPALTVYIEDKVLQNKSFDVESLISDIKCPARRIKFWNVKFLEENIGFFDLVITLGGDGTVLFVSSIFQTHVPPVLSFSLGSLGFLTNYKFEHFKKDLSRILNNNKVKTNLRMRLECKVYRRREPVINPETGKKLYVSELISEHHVLNELTVDRGPSPFISNLELYNDCSLLTVAQADGLIISTPTGSTAYSLSAGGSLVYPSVNAIAVTPICPHTLNFRPIILPDSVNLRVKVSMKSRATAWAAFDGKNRVELFSGDYISISASPYAFPTIESSPDEFINSINRTLNWNLREEQKSFTHMLSDKNKEKYANDPIKLDQAEESCEEVELQEKIDGSKIDIAMVKHMMNPERKSMNRLEQEEHESS</sequence>
<evidence type="ECO:0000256" key="2">
    <source>
        <dbReference type="ARBA" id="ARBA00022679"/>
    </source>
</evidence>
<dbReference type="InterPro" id="IPR017437">
    <property type="entry name" value="ATP-NAD_kinase_PpnK-typ_C"/>
</dbReference>
<dbReference type="InterPro" id="IPR016064">
    <property type="entry name" value="NAD/diacylglycerol_kinase_sf"/>
</dbReference>
<evidence type="ECO:0000256" key="3">
    <source>
        <dbReference type="ARBA" id="ARBA00022741"/>
    </source>
</evidence>
<keyword evidence="5" id="KW-0067">ATP-binding</keyword>
<dbReference type="Pfam" id="PF01513">
    <property type="entry name" value="NAD_kinase"/>
    <property type="match status" value="1"/>
</dbReference>
<evidence type="ECO:0000256" key="8">
    <source>
        <dbReference type="SAM" id="MobiDB-lite"/>
    </source>
</evidence>
<feature type="compositionally biased region" description="Low complexity" evidence="8">
    <location>
        <begin position="39"/>
        <end position="48"/>
    </location>
</feature>
<evidence type="ECO:0000256" key="4">
    <source>
        <dbReference type="ARBA" id="ARBA00022777"/>
    </source>
</evidence>
<keyword evidence="6" id="KW-0521">NADP</keyword>
<comment type="similarity">
    <text evidence="1">Belongs to the NAD kinase family.</text>
</comment>
<evidence type="ECO:0000256" key="5">
    <source>
        <dbReference type="ARBA" id="ARBA00022840"/>
    </source>
</evidence>
<dbReference type="GeneID" id="11535480"/>
<proteinExistence type="inferred from homology"/>
<dbReference type="Gene3D" id="2.60.200.30">
    <property type="entry name" value="Probable inorganic polyphosphate/atp-NAD kinase, domain 2"/>
    <property type="match status" value="1"/>
</dbReference>
<evidence type="ECO:0000313" key="10">
    <source>
        <dbReference type="Proteomes" id="UP000005666"/>
    </source>
</evidence>
<feature type="region of interest" description="Disordered" evidence="8">
    <location>
        <begin position="37"/>
        <end position="86"/>
    </location>
</feature>
<dbReference type="PANTHER" id="PTHR20275">
    <property type="entry name" value="NAD KINASE"/>
    <property type="match status" value="1"/>
</dbReference>
<dbReference type="GO" id="GO:0005524">
    <property type="term" value="F:ATP binding"/>
    <property type="evidence" value="ECO:0007669"/>
    <property type="project" value="UniProtKB-KW"/>
</dbReference>
<dbReference type="GO" id="GO:0019674">
    <property type="term" value="P:NAD+ metabolic process"/>
    <property type="evidence" value="ECO:0007669"/>
    <property type="project" value="InterPro"/>
</dbReference>
<dbReference type="GO" id="GO:0003951">
    <property type="term" value="F:NAD+ kinase activity"/>
    <property type="evidence" value="ECO:0007669"/>
    <property type="project" value="InterPro"/>
</dbReference>
<dbReference type="GO" id="GO:0006741">
    <property type="term" value="P:NADP+ biosynthetic process"/>
    <property type="evidence" value="ECO:0007669"/>
    <property type="project" value="InterPro"/>
</dbReference>
<feature type="compositionally biased region" description="Basic and acidic residues" evidence="8">
    <location>
        <begin position="49"/>
        <end position="79"/>
    </location>
</feature>
<evidence type="ECO:0000256" key="6">
    <source>
        <dbReference type="ARBA" id="ARBA00022857"/>
    </source>
</evidence>
<dbReference type="SUPFAM" id="SSF111331">
    <property type="entry name" value="NAD kinase/diacylglycerol kinase-like"/>
    <property type="match status" value="1"/>
</dbReference>
<dbReference type="KEGG" id="tpf:TPHA_0F03350"/>
<dbReference type="OMA" id="MRMRLCC"/>
<reference evidence="9 10" key="1">
    <citation type="journal article" date="2011" name="Proc. Natl. Acad. Sci. U.S.A.">
        <title>Evolutionary erosion of yeast sex chromosomes by mating-type switching accidents.</title>
        <authorList>
            <person name="Gordon J.L."/>
            <person name="Armisen D."/>
            <person name="Proux-Wera E."/>
            <person name="Oheigeartaigh S.S."/>
            <person name="Byrne K.P."/>
            <person name="Wolfe K.H."/>
        </authorList>
    </citation>
    <scope>NUCLEOTIDE SEQUENCE [LARGE SCALE GENOMIC DNA]</scope>
    <source>
        <strain evidence="10">ATCC 24235 / CBS 4417 / NBRC 1672 / NRRL Y-8282 / UCD 70-5</strain>
    </source>
</reference>
<keyword evidence="7" id="KW-0520">NAD</keyword>
<keyword evidence="4" id="KW-0418">Kinase</keyword>
<evidence type="ECO:0000256" key="7">
    <source>
        <dbReference type="ARBA" id="ARBA00023027"/>
    </source>
</evidence>
<dbReference type="OrthoDB" id="24581at2759"/>
<dbReference type="AlphaFoldDB" id="G8BUN0"/>
<dbReference type="STRING" id="1071381.G8BUN0"/>
<dbReference type="InterPro" id="IPR002504">
    <property type="entry name" value="NADK"/>
</dbReference>
<organism evidence="9 10">
    <name type="scientific">Tetrapisispora phaffii (strain ATCC 24235 / CBS 4417 / NBRC 1672 / NRRL Y-8282 / UCD 70-5)</name>
    <name type="common">Yeast</name>
    <name type="synonym">Fabospora phaffii</name>
    <dbReference type="NCBI Taxonomy" id="1071381"/>
    <lineage>
        <taxon>Eukaryota</taxon>
        <taxon>Fungi</taxon>
        <taxon>Dikarya</taxon>
        <taxon>Ascomycota</taxon>
        <taxon>Saccharomycotina</taxon>
        <taxon>Saccharomycetes</taxon>
        <taxon>Saccharomycetales</taxon>
        <taxon>Saccharomycetaceae</taxon>
        <taxon>Tetrapisispora</taxon>
    </lineage>
</organism>
<evidence type="ECO:0008006" key="11">
    <source>
        <dbReference type="Google" id="ProtNLM"/>
    </source>
</evidence>
<dbReference type="EMBL" id="HE612861">
    <property type="protein sequence ID" value="CCE63816.1"/>
    <property type="molecule type" value="Genomic_DNA"/>
</dbReference>
<dbReference type="HAMAP" id="MF_00361">
    <property type="entry name" value="NAD_kinase"/>
    <property type="match status" value="1"/>
</dbReference>
<name>G8BUN0_TETPH</name>
<dbReference type="Gene3D" id="3.40.50.10330">
    <property type="entry name" value="Probable inorganic polyphosphate/atp-NAD kinase, domain 1"/>
    <property type="match status" value="1"/>
</dbReference>
<feature type="compositionally biased region" description="Basic and acidic residues" evidence="8">
    <location>
        <begin position="9"/>
        <end position="21"/>
    </location>
</feature>
<dbReference type="RefSeq" id="XP_003686250.1">
    <property type="nucleotide sequence ID" value="XM_003686202.1"/>
</dbReference>
<keyword evidence="2" id="KW-0808">Transferase</keyword>
<evidence type="ECO:0000313" key="9">
    <source>
        <dbReference type="EMBL" id="CCE63816.1"/>
    </source>
</evidence>
<dbReference type="InterPro" id="IPR017438">
    <property type="entry name" value="ATP-NAD_kinase_N"/>
</dbReference>
<protein>
    <recommendedName>
        <fullName evidence="11">NAD+ kinase</fullName>
    </recommendedName>
</protein>
<feature type="region of interest" description="Disordered" evidence="8">
    <location>
        <begin position="1"/>
        <end position="21"/>
    </location>
</feature>
<dbReference type="PANTHER" id="PTHR20275:SF0">
    <property type="entry name" value="NAD KINASE"/>
    <property type="match status" value="1"/>
</dbReference>
<gene>
    <name evidence="9" type="primary">TPHA0F03350</name>
    <name evidence="9" type="ordered locus">TPHA_0F03350</name>
</gene>
<keyword evidence="3" id="KW-0547">Nucleotide-binding</keyword>
<dbReference type="HOGENOM" id="CLU_008831_1_2_1"/>
<evidence type="ECO:0000256" key="1">
    <source>
        <dbReference type="ARBA" id="ARBA00010995"/>
    </source>
</evidence>
<keyword evidence="10" id="KW-1185">Reference proteome</keyword>
<dbReference type="eggNOG" id="KOG2178">
    <property type="taxonomic scope" value="Eukaryota"/>
</dbReference>
<accession>G8BUN0</accession>